<name>A0A9P1BXI8_9DINO</name>
<organism evidence="2">
    <name type="scientific">Cladocopium goreaui</name>
    <dbReference type="NCBI Taxonomy" id="2562237"/>
    <lineage>
        <taxon>Eukaryota</taxon>
        <taxon>Sar</taxon>
        <taxon>Alveolata</taxon>
        <taxon>Dinophyceae</taxon>
        <taxon>Suessiales</taxon>
        <taxon>Symbiodiniaceae</taxon>
        <taxon>Cladocopium</taxon>
    </lineage>
</organism>
<sequence>MAVKNACTEESKICITIGKAVEDGSHASGKENDGHDAKLHRDVIGVATLSIFLAPWHMLPVFTDIKMAEDPLLPGLTSSTLPITTTAIFCGWLVGSIGLKRAMETFSSEELIVLANTGLLVVALCTVTLPYLTRGNLGIFLVVRFVYGVLMNVKPIQLMYVQDRAPPALFTQVLVFQYCMYTLIAVVMAGFCGSLTLSMNWTIEVALWCGLTRWLGLWLAFPNAFEILQQSLRLSGPVPDCRRPSAPTKCDDPSGETTLAPAARRSACMLIVCFIACGSGFYGLSFSAGQLSPNLYLSSVLLYTMDFMAYLGVTAGTSVGQKSMQLWSFLVASLCLFICSIGEPGSRFVLVFALIGRLGIDICFATNYLVLAETFSEAERVVVLPVCETAARLGSILAPFAGTLPTTEAPSYKEGEAVEYRSASAGWIPAKARPTREVVRVNGNGTYDLDCKQDVASSAPD</sequence>
<dbReference type="EMBL" id="CAMXCT010000624">
    <property type="protein sequence ID" value="CAI3981316.1"/>
    <property type="molecule type" value="Genomic_DNA"/>
</dbReference>
<dbReference type="Proteomes" id="UP001152797">
    <property type="component" value="Unassembled WGS sequence"/>
</dbReference>
<comment type="caution">
    <text evidence="2">The sequence shown here is derived from an EMBL/GenBank/DDBJ whole genome shotgun (WGS) entry which is preliminary data.</text>
</comment>
<gene>
    <name evidence="2" type="ORF">C1SCF055_LOCUS9117</name>
</gene>
<evidence type="ECO:0000313" key="5">
    <source>
        <dbReference type="Proteomes" id="UP001152797"/>
    </source>
</evidence>
<keyword evidence="5" id="KW-1185">Reference proteome</keyword>
<feature type="transmembrane region" description="Helical" evidence="1">
    <location>
        <begin position="349"/>
        <end position="370"/>
    </location>
</feature>
<protein>
    <submittedName>
        <fullName evidence="4">Solute carrier family 22 member 21 (Organic cation/carnitine transporter 3) (Solute carrier family 22 member 9)</fullName>
    </submittedName>
</protein>
<dbReference type="EMBL" id="CAMXCT030000624">
    <property type="protein sequence ID" value="CAL4768628.1"/>
    <property type="molecule type" value="Genomic_DNA"/>
</dbReference>
<dbReference type="EMBL" id="CAMXCT020000624">
    <property type="protein sequence ID" value="CAL1134691.1"/>
    <property type="molecule type" value="Genomic_DNA"/>
</dbReference>
<dbReference type="Gene3D" id="1.20.1250.20">
    <property type="entry name" value="MFS general substrate transporter like domains"/>
    <property type="match status" value="1"/>
</dbReference>
<dbReference type="InterPro" id="IPR036259">
    <property type="entry name" value="MFS_trans_sf"/>
</dbReference>
<reference evidence="2" key="1">
    <citation type="submission" date="2022-10" db="EMBL/GenBank/DDBJ databases">
        <authorList>
            <person name="Chen Y."/>
            <person name="Dougan E. K."/>
            <person name="Chan C."/>
            <person name="Rhodes N."/>
            <person name="Thang M."/>
        </authorList>
    </citation>
    <scope>NUCLEOTIDE SEQUENCE</scope>
</reference>
<dbReference type="OrthoDB" id="433715at2759"/>
<dbReference type="AlphaFoldDB" id="A0A9P1BXI8"/>
<feature type="transmembrane region" description="Helical" evidence="1">
    <location>
        <begin position="79"/>
        <end position="99"/>
    </location>
</feature>
<feature type="transmembrane region" description="Helical" evidence="1">
    <location>
        <begin position="111"/>
        <end position="131"/>
    </location>
</feature>
<feature type="transmembrane region" description="Helical" evidence="1">
    <location>
        <begin position="295"/>
        <end position="313"/>
    </location>
</feature>
<dbReference type="SUPFAM" id="SSF103473">
    <property type="entry name" value="MFS general substrate transporter"/>
    <property type="match status" value="1"/>
</dbReference>
<feature type="transmembrane region" description="Helical" evidence="1">
    <location>
        <begin position="43"/>
        <end position="59"/>
    </location>
</feature>
<evidence type="ECO:0000313" key="4">
    <source>
        <dbReference type="EMBL" id="CAL4768628.1"/>
    </source>
</evidence>
<keyword evidence="1" id="KW-1133">Transmembrane helix</keyword>
<proteinExistence type="predicted"/>
<keyword evidence="1" id="KW-0472">Membrane</keyword>
<evidence type="ECO:0000256" key="1">
    <source>
        <dbReference type="SAM" id="Phobius"/>
    </source>
</evidence>
<feature type="transmembrane region" description="Helical" evidence="1">
    <location>
        <begin position="174"/>
        <end position="199"/>
    </location>
</feature>
<reference evidence="3" key="2">
    <citation type="submission" date="2024-04" db="EMBL/GenBank/DDBJ databases">
        <authorList>
            <person name="Chen Y."/>
            <person name="Shah S."/>
            <person name="Dougan E. K."/>
            <person name="Thang M."/>
            <person name="Chan C."/>
        </authorList>
    </citation>
    <scope>NUCLEOTIDE SEQUENCE [LARGE SCALE GENOMIC DNA]</scope>
</reference>
<feature type="transmembrane region" description="Helical" evidence="1">
    <location>
        <begin position="325"/>
        <end position="343"/>
    </location>
</feature>
<feature type="transmembrane region" description="Helical" evidence="1">
    <location>
        <begin position="267"/>
        <end position="289"/>
    </location>
</feature>
<evidence type="ECO:0000313" key="2">
    <source>
        <dbReference type="EMBL" id="CAI3981316.1"/>
    </source>
</evidence>
<accession>A0A9P1BXI8</accession>
<evidence type="ECO:0000313" key="3">
    <source>
        <dbReference type="EMBL" id="CAL1134691.1"/>
    </source>
</evidence>
<keyword evidence="1" id="KW-0812">Transmembrane</keyword>